<organism evidence="1 2">
    <name type="scientific">Labilibaculum antarcticum</name>
    <dbReference type="NCBI Taxonomy" id="1717717"/>
    <lineage>
        <taxon>Bacteria</taxon>
        <taxon>Pseudomonadati</taxon>
        <taxon>Bacteroidota</taxon>
        <taxon>Bacteroidia</taxon>
        <taxon>Marinilabiliales</taxon>
        <taxon>Marinifilaceae</taxon>
        <taxon>Labilibaculum</taxon>
    </lineage>
</organism>
<sequence length="79" mass="9298">MKDFYTLLNFDRKNTGQEMISLMDRLANSDVFESAELPEYLDRFKVESKTNLLHRILGFRQSTKNVNLKFPDIAEILLN</sequence>
<dbReference type="Proteomes" id="UP000218267">
    <property type="component" value="Chromosome"/>
</dbReference>
<proteinExistence type="predicted"/>
<dbReference type="OrthoDB" id="1122397at2"/>
<dbReference type="EMBL" id="AP018042">
    <property type="protein sequence ID" value="BAX78557.1"/>
    <property type="molecule type" value="Genomic_DNA"/>
</dbReference>
<reference evidence="1 2" key="1">
    <citation type="journal article" date="2018" name="Mar. Genomics">
        <title>Complete genome sequence of Marinifilaceae bacterium strain SPP2, isolated from the Antarctic marine sediment.</title>
        <authorList>
            <person name="Watanabe M."/>
            <person name="Kojima H."/>
            <person name="Fukui M."/>
        </authorList>
    </citation>
    <scope>NUCLEOTIDE SEQUENCE [LARGE SCALE GENOMIC DNA]</scope>
    <source>
        <strain evidence="1 2">SPP2</strain>
    </source>
</reference>
<accession>A0A1Y1CDZ3</accession>
<gene>
    <name evidence="1" type="ORF">ALGA_0162</name>
</gene>
<dbReference type="RefSeq" id="WP_096427493.1">
    <property type="nucleotide sequence ID" value="NZ_AP018042.1"/>
</dbReference>
<evidence type="ECO:0000313" key="2">
    <source>
        <dbReference type="Proteomes" id="UP000218267"/>
    </source>
</evidence>
<protein>
    <submittedName>
        <fullName evidence="1">Uncharacterized protein</fullName>
    </submittedName>
</protein>
<keyword evidence="2" id="KW-1185">Reference proteome</keyword>
<evidence type="ECO:0000313" key="1">
    <source>
        <dbReference type="EMBL" id="BAX78557.1"/>
    </source>
</evidence>
<dbReference type="AlphaFoldDB" id="A0A1Y1CDZ3"/>
<dbReference type="KEGG" id="mbas:ALGA_0162"/>
<reference evidence="2" key="2">
    <citation type="journal article" date="2020" name="Antonie Van Leeuwenhoek">
        <title>Labilibaculum antarcticum sp. nov., a novel facultative anaerobic, psychrotorelant bacterium isolated from marine sediment of Antarctica.</title>
        <authorList>
            <person name="Watanabe M."/>
            <person name="Kojima H."/>
            <person name="Fukui M."/>
        </authorList>
    </citation>
    <scope>NUCLEOTIDE SEQUENCE [LARGE SCALE GENOMIC DNA]</scope>
    <source>
        <strain evidence="2">SPP2</strain>
    </source>
</reference>
<name>A0A1Y1CDZ3_9BACT</name>